<dbReference type="EMBL" id="NDYO01000008">
    <property type="protein sequence ID" value="OUT11089.1"/>
    <property type="molecule type" value="Genomic_DNA"/>
</dbReference>
<accession>A0A1Y5MRS9</accession>
<protein>
    <submittedName>
        <fullName evidence="1">Uncharacterized protein</fullName>
    </submittedName>
</protein>
<dbReference type="Proteomes" id="UP000195967">
    <property type="component" value="Unassembled WGS sequence"/>
</dbReference>
<reference evidence="1 2" key="1">
    <citation type="submission" date="2017-04" db="EMBL/GenBank/DDBJ databases">
        <title>Complete genome of Campylobacter concisus ATCC 33237T and draft genomes for an additional eight well characterized C. concisus strains.</title>
        <authorList>
            <person name="Cornelius A.J."/>
            <person name="Miller W.G."/>
            <person name="Lastovica A.J."/>
            <person name="On S.L."/>
            <person name="French N.P."/>
            <person name="Vandenberg O."/>
            <person name="Biggs P.J."/>
        </authorList>
    </citation>
    <scope>NUCLEOTIDE SEQUENCE [LARGE SCALE GENOMIC DNA]</scope>
    <source>
        <strain evidence="1 2">Lasto28.99</strain>
    </source>
</reference>
<dbReference type="AlphaFoldDB" id="A0A1Y5MRS9"/>
<name>A0A1Y5MRS9_9BACT</name>
<evidence type="ECO:0000313" key="1">
    <source>
        <dbReference type="EMBL" id="OUT11089.1"/>
    </source>
</evidence>
<dbReference type="RefSeq" id="WP_021090379.1">
    <property type="nucleotide sequence ID" value="NZ_CABMKR010000008.1"/>
</dbReference>
<proteinExistence type="predicted"/>
<comment type="caution">
    <text evidence="1">The sequence shown here is derived from an EMBL/GenBank/DDBJ whole genome shotgun (WGS) entry which is preliminary data.</text>
</comment>
<organism evidence="1 2">
    <name type="scientific">Campylobacter concisus</name>
    <dbReference type="NCBI Taxonomy" id="199"/>
    <lineage>
        <taxon>Bacteria</taxon>
        <taxon>Pseudomonadati</taxon>
        <taxon>Campylobacterota</taxon>
        <taxon>Epsilonproteobacteria</taxon>
        <taxon>Campylobacterales</taxon>
        <taxon>Campylobacteraceae</taxon>
        <taxon>Campylobacter</taxon>
    </lineage>
</organism>
<gene>
    <name evidence="1" type="ORF">B9N62_07070</name>
</gene>
<sequence>MEICNICLGNGWTIESAKNASLGKGMEIEIFAQFEVLNDDITWIYDIVLPSDEAISECKKIAMFNKACKFVVYDLDKSGDNWIKKESFSGTFIDALEYIKENFKV</sequence>
<evidence type="ECO:0000313" key="2">
    <source>
        <dbReference type="Proteomes" id="UP000195967"/>
    </source>
</evidence>